<gene>
    <name evidence="3" type="ORF">LTR05_002179</name>
</gene>
<dbReference type="SUPFAM" id="SSF53474">
    <property type="entry name" value="alpha/beta-Hydrolases"/>
    <property type="match status" value="1"/>
</dbReference>
<comment type="caution">
    <text evidence="3">The sequence shown here is derived from an EMBL/GenBank/DDBJ whole genome shotgun (WGS) entry which is preliminary data.</text>
</comment>
<dbReference type="PANTHER" id="PTHR48081">
    <property type="entry name" value="AB HYDROLASE SUPERFAMILY PROTEIN C4A8.06C"/>
    <property type="match status" value="1"/>
</dbReference>
<dbReference type="AlphaFoldDB" id="A0AAN7T3L3"/>
<keyword evidence="1" id="KW-0378">Hydrolase</keyword>
<evidence type="ECO:0000259" key="2">
    <source>
        <dbReference type="Pfam" id="PF07859"/>
    </source>
</evidence>
<dbReference type="Pfam" id="PF07859">
    <property type="entry name" value="Abhydrolase_3"/>
    <property type="match status" value="1"/>
</dbReference>
<dbReference type="Gene3D" id="3.40.50.1820">
    <property type="entry name" value="alpha/beta hydrolase"/>
    <property type="match status" value="1"/>
</dbReference>
<evidence type="ECO:0000256" key="1">
    <source>
        <dbReference type="ARBA" id="ARBA00022801"/>
    </source>
</evidence>
<accession>A0AAN7T3L3</accession>
<keyword evidence="4" id="KW-1185">Reference proteome</keyword>
<organism evidence="3 4">
    <name type="scientific">Lithohypha guttulata</name>
    <dbReference type="NCBI Taxonomy" id="1690604"/>
    <lineage>
        <taxon>Eukaryota</taxon>
        <taxon>Fungi</taxon>
        <taxon>Dikarya</taxon>
        <taxon>Ascomycota</taxon>
        <taxon>Pezizomycotina</taxon>
        <taxon>Eurotiomycetes</taxon>
        <taxon>Chaetothyriomycetidae</taxon>
        <taxon>Chaetothyriales</taxon>
        <taxon>Trichomeriaceae</taxon>
        <taxon>Lithohypha</taxon>
    </lineage>
</organism>
<dbReference type="PANTHER" id="PTHR48081:SF8">
    <property type="entry name" value="ALPHA_BETA HYDROLASE FOLD-3 DOMAIN-CONTAINING PROTEIN-RELATED"/>
    <property type="match status" value="1"/>
</dbReference>
<evidence type="ECO:0000313" key="4">
    <source>
        <dbReference type="Proteomes" id="UP001309876"/>
    </source>
</evidence>
<dbReference type="EMBL" id="JAVRRJ010000002">
    <property type="protein sequence ID" value="KAK5087963.1"/>
    <property type="molecule type" value="Genomic_DNA"/>
</dbReference>
<feature type="domain" description="Alpha/beta hydrolase fold-3" evidence="2">
    <location>
        <begin position="147"/>
        <end position="392"/>
    </location>
</feature>
<dbReference type="InterPro" id="IPR013094">
    <property type="entry name" value="AB_hydrolase_3"/>
</dbReference>
<protein>
    <recommendedName>
        <fullName evidence="2">Alpha/beta hydrolase fold-3 domain-containing protein</fullName>
    </recommendedName>
</protein>
<dbReference type="InterPro" id="IPR050300">
    <property type="entry name" value="GDXG_lipolytic_enzyme"/>
</dbReference>
<proteinExistence type="predicted"/>
<dbReference type="InterPro" id="IPR029058">
    <property type="entry name" value="AB_hydrolase_fold"/>
</dbReference>
<reference evidence="3 4" key="1">
    <citation type="submission" date="2023-08" db="EMBL/GenBank/DDBJ databases">
        <title>Black Yeasts Isolated from many extreme environments.</title>
        <authorList>
            <person name="Coleine C."/>
            <person name="Stajich J.E."/>
            <person name="Selbmann L."/>
        </authorList>
    </citation>
    <scope>NUCLEOTIDE SEQUENCE [LARGE SCALE GENOMIC DNA]</scope>
    <source>
        <strain evidence="3 4">CCFEE 5910</strain>
    </source>
</reference>
<dbReference type="Proteomes" id="UP001309876">
    <property type="component" value="Unassembled WGS sequence"/>
</dbReference>
<sequence>MTTQTPLGQVGATPDTHLASADHQKKNIQGPLPDPNVTQIERRSDLSLFYRFLRTFILRPLRPRLVGLKGPLPQGSPPLERRPSSHYGVHIKERTIRITSRTHTPLTQAQGPEGSQFQELYLYDFEPARDHSQIDREGAKKEYRHTVYYFSGGGFCSPAGSEHWKLCARMAKNLAGEGVRIVLVSYPLAPNSPAKDSLPLLRNWLLQALEEAGENARADETITLMGDSAGGNIALSLGFWWSEQLKIATTEFEGQGTKLDSGAVARLDAVKRLKSVVHISPPSDFRNTNPEIVRVNKIDPVLTTDITNSAADRWTKGWQWAKGTAKADPILSAALTEHEAWVALRQSKLRVDGLFGTADVLAPDCEVFMQACKKAGIPGKWLVWEGQMHCFPLTQCYGVPEGKEGHRWLCDRVKEVL</sequence>
<dbReference type="GO" id="GO:0016787">
    <property type="term" value="F:hydrolase activity"/>
    <property type="evidence" value="ECO:0007669"/>
    <property type="project" value="UniProtKB-KW"/>
</dbReference>
<evidence type="ECO:0000313" key="3">
    <source>
        <dbReference type="EMBL" id="KAK5087963.1"/>
    </source>
</evidence>
<name>A0AAN7T3L3_9EURO</name>